<evidence type="ECO:0000256" key="1">
    <source>
        <dbReference type="ARBA" id="ARBA00022729"/>
    </source>
</evidence>
<evidence type="ECO:0000313" key="7">
    <source>
        <dbReference type="Proteomes" id="UP000623129"/>
    </source>
</evidence>
<sequence length="180" mass="20002">MKFCSPLVVILLLVLFVSLPHFNNASVLSDACSKAAANDIKINRDFCLTSLQVDPKSASANLTDLFHISINLSITNTTRAISHIRYLLSNSAYAHLKDDLSFCQDQYTEAIGCLYGAIKQVRLSSNDDHTNVNWIITEAMTAMDDCEDESSNKSILSKERGNAFQLCAMALNFLNNFRKL</sequence>
<evidence type="ECO:0000259" key="5">
    <source>
        <dbReference type="SMART" id="SM00856"/>
    </source>
</evidence>
<evidence type="ECO:0000256" key="3">
    <source>
        <dbReference type="ARBA" id="ARBA00038471"/>
    </source>
</evidence>
<evidence type="ECO:0000256" key="2">
    <source>
        <dbReference type="ARBA" id="ARBA00023157"/>
    </source>
</evidence>
<dbReference type="SMART" id="SM00856">
    <property type="entry name" value="PMEI"/>
    <property type="match status" value="1"/>
</dbReference>
<comment type="caution">
    <text evidence="6">The sequence shown here is derived from an EMBL/GenBank/DDBJ whole genome shotgun (WGS) entry which is preliminary data.</text>
</comment>
<dbReference type="InterPro" id="IPR034088">
    <property type="entry name" value="Pla_a_1-like"/>
</dbReference>
<dbReference type="GO" id="GO:0004857">
    <property type="term" value="F:enzyme inhibitor activity"/>
    <property type="evidence" value="ECO:0007669"/>
    <property type="project" value="InterPro"/>
</dbReference>
<keyword evidence="7" id="KW-1185">Reference proteome</keyword>
<accession>A0A833VT67</accession>
<evidence type="ECO:0000256" key="4">
    <source>
        <dbReference type="SAM" id="SignalP"/>
    </source>
</evidence>
<dbReference type="OrthoDB" id="1872906at2759"/>
<protein>
    <submittedName>
        <fullName evidence="6">Invertase inhibitor</fullName>
    </submittedName>
</protein>
<comment type="similarity">
    <text evidence="3">Belongs to the PMEI family.</text>
</comment>
<dbReference type="InterPro" id="IPR035513">
    <property type="entry name" value="Invertase/methylesterase_inhib"/>
</dbReference>
<proteinExistence type="inferred from homology"/>
<gene>
    <name evidence="6" type="ORF">FCM35_KLT10109</name>
</gene>
<dbReference type="InterPro" id="IPR006501">
    <property type="entry name" value="Pectinesterase_inhib_dom"/>
</dbReference>
<name>A0A833VT67_9POAL</name>
<dbReference type="PANTHER" id="PTHR35357:SF8">
    <property type="entry name" value="OS01G0111000 PROTEIN"/>
    <property type="match status" value="1"/>
</dbReference>
<dbReference type="NCBIfam" id="TIGR01614">
    <property type="entry name" value="PME_inhib"/>
    <property type="match status" value="1"/>
</dbReference>
<dbReference type="EMBL" id="SWLB01000002">
    <property type="protein sequence ID" value="KAF3341265.1"/>
    <property type="molecule type" value="Genomic_DNA"/>
</dbReference>
<keyword evidence="1 4" id="KW-0732">Signal</keyword>
<dbReference type="SUPFAM" id="SSF101148">
    <property type="entry name" value="Plant invertase/pectin methylesterase inhibitor"/>
    <property type="match status" value="1"/>
</dbReference>
<dbReference type="Gene3D" id="1.20.140.40">
    <property type="entry name" value="Invertase/pectin methylesterase inhibitor family protein"/>
    <property type="match status" value="1"/>
</dbReference>
<dbReference type="CDD" id="cd15795">
    <property type="entry name" value="PMEI-Pla_a_1_like"/>
    <property type="match status" value="1"/>
</dbReference>
<organism evidence="6 7">
    <name type="scientific">Carex littledalei</name>
    <dbReference type="NCBI Taxonomy" id="544730"/>
    <lineage>
        <taxon>Eukaryota</taxon>
        <taxon>Viridiplantae</taxon>
        <taxon>Streptophyta</taxon>
        <taxon>Embryophyta</taxon>
        <taxon>Tracheophyta</taxon>
        <taxon>Spermatophyta</taxon>
        <taxon>Magnoliopsida</taxon>
        <taxon>Liliopsida</taxon>
        <taxon>Poales</taxon>
        <taxon>Cyperaceae</taxon>
        <taxon>Cyperoideae</taxon>
        <taxon>Cariceae</taxon>
        <taxon>Carex</taxon>
        <taxon>Carex subgen. Euthyceras</taxon>
    </lineage>
</organism>
<dbReference type="Pfam" id="PF04043">
    <property type="entry name" value="PMEI"/>
    <property type="match status" value="1"/>
</dbReference>
<evidence type="ECO:0000313" key="6">
    <source>
        <dbReference type="EMBL" id="KAF3341265.1"/>
    </source>
</evidence>
<dbReference type="Proteomes" id="UP000623129">
    <property type="component" value="Unassembled WGS sequence"/>
</dbReference>
<feature type="domain" description="Pectinesterase inhibitor" evidence="5">
    <location>
        <begin position="23"/>
        <end position="173"/>
    </location>
</feature>
<keyword evidence="2" id="KW-1015">Disulfide bond</keyword>
<dbReference type="PANTHER" id="PTHR35357">
    <property type="entry name" value="OS02G0537100 PROTEIN"/>
    <property type="match status" value="1"/>
</dbReference>
<feature type="signal peptide" evidence="4">
    <location>
        <begin position="1"/>
        <end position="25"/>
    </location>
</feature>
<dbReference type="AlphaFoldDB" id="A0A833VT67"/>
<feature type="chain" id="PRO_5032477208" evidence="4">
    <location>
        <begin position="26"/>
        <end position="180"/>
    </location>
</feature>
<reference evidence="6" key="1">
    <citation type="submission" date="2020-01" db="EMBL/GenBank/DDBJ databases">
        <title>Genome sequence of Kobresia littledalei, the first chromosome-level genome in the family Cyperaceae.</title>
        <authorList>
            <person name="Qu G."/>
        </authorList>
    </citation>
    <scope>NUCLEOTIDE SEQUENCE</scope>
    <source>
        <strain evidence="6">C.B.Clarke</strain>
        <tissue evidence="6">Leaf</tissue>
    </source>
</reference>